<proteinExistence type="predicted"/>
<reference evidence="3" key="2">
    <citation type="submission" date="2024-04" db="EMBL/GenBank/DDBJ databases">
        <authorList>
            <person name="Chen Y."/>
            <person name="Shah S."/>
            <person name="Dougan E. K."/>
            <person name="Thang M."/>
            <person name="Chan C."/>
        </authorList>
    </citation>
    <scope>NUCLEOTIDE SEQUENCE [LARGE SCALE GENOMIC DNA]</scope>
</reference>
<evidence type="ECO:0000313" key="2">
    <source>
        <dbReference type="EMBL" id="CAI3977901.1"/>
    </source>
</evidence>
<dbReference type="Proteomes" id="UP001152797">
    <property type="component" value="Unassembled WGS sequence"/>
</dbReference>
<evidence type="ECO:0000256" key="1">
    <source>
        <dbReference type="SAM" id="MobiDB-lite"/>
    </source>
</evidence>
<accession>A0A9P1FJ56</accession>
<reference evidence="2" key="1">
    <citation type="submission" date="2022-10" db="EMBL/GenBank/DDBJ databases">
        <authorList>
            <person name="Chen Y."/>
            <person name="Dougan E. K."/>
            <person name="Chan C."/>
            <person name="Rhodes N."/>
            <person name="Thang M."/>
        </authorList>
    </citation>
    <scope>NUCLEOTIDE SEQUENCE</scope>
</reference>
<dbReference type="EMBL" id="CAMXCT030000372">
    <property type="protein sequence ID" value="CAL4765213.1"/>
    <property type="molecule type" value="Genomic_DNA"/>
</dbReference>
<evidence type="ECO:0000313" key="3">
    <source>
        <dbReference type="EMBL" id="CAL1131276.1"/>
    </source>
</evidence>
<organism evidence="2">
    <name type="scientific">Cladocopium goreaui</name>
    <dbReference type="NCBI Taxonomy" id="2562237"/>
    <lineage>
        <taxon>Eukaryota</taxon>
        <taxon>Sar</taxon>
        <taxon>Alveolata</taxon>
        <taxon>Dinophyceae</taxon>
        <taxon>Suessiales</taxon>
        <taxon>Symbiodiniaceae</taxon>
        <taxon>Cladocopium</taxon>
    </lineage>
</organism>
<dbReference type="EMBL" id="CAMXCT010000372">
    <property type="protein sequence ID" value="CAI3977901.1"/>
    <property type="molecule type" value="Genomic_DNA"/>
</dbReference>
<keyword evidence="5" id="KW-1185">Reference proteome</keyword>
<protein>
    <submittedName>
        <fullName evidence="4">Reticulocyte-binding protein 2-like a</fullName>
    </submittedName>
</protein>
<dbReference type="EMBL" id="CAMXCT020000372">
    <property type="protein sequence ID" value="CAL1131276.1"/>
    <property type="molecule type" value="Genomic_DNA"/>
</dbReference>
<gene>
    <name evidence="2" type="ORF">C1SCF055_LOCUS6000</name>
</gene>
<feature type="compositionally biased region" description="Basic residues" evidence="1">
    <location>
        <begin position="126"/>
        <end position="141"/>
    </location>
</feature>
<evidence type="ECO:0000313" key="5">
    <source>
        <dbReference type="Proteomes" id="UP001152797"/>
    </source>
</evidence>
<sequence>MEIPVEPALENENGALVLKQVGEAVPLPRARVQSGLDLTVKEVKAVLAAYGVVLPGAPSKAECYHRLMEIHAKNDEELAEFKARSSLKKKDDDGHDSEYEELLELLEEDLENRNDPDDADALAQKGVKKHQFGKKKSRKPKALPASTEPPPEEEIRAAFSDPPLKAEVPDKQPEPRSPVSDIDMEVKKDQFGKRKGRKPKALPASTEPPTEEEIRAAFSDPQLQAEVPDKQPEPRSPVSAFDMEELLATPQKESKVANPLGASQAAQPSTSRCQP</sequence>
<feature type="compositionally biased region" description="Polar residues" evidence="1">
    <location>
        <begin position="264"/>
        <end position="275"/>
    </location>
</feature>
<dbReference type="AlphaFoldDB" id="A0A9P1FJ56"/>
<evidence type="ECO:0000313" key="4">
    <source>
        <dbReference type="EMBL" id="CAL4765213.1"/>
    </source>
</evidence>
<comment type="caution">
    <text evidence="2">The sequence shown here is derived from an EMBL/GenBank/DDBJ whole genome shotgun (WGS) entry which is preliminary data.</text>
</comment>
<name>A0A9P1FJ56_9DINO</name>
<feature type="region of interest" description="Disordered" evidence="1">
    <location>
        <begin position="106"/>
        <end position="275"/>
    </location>
</feature>